<feature type="compositionally biased region" description="Low complexity" evidence="1">
    <location>
        <begin position="202"/>
        <end position="242"/>
    </location>
</feature>
<feature type="region of interest" description="Disordered" evidence="1">
    <location>
        <begin position="152"/>
        <end position="274"/>
    </location>
</feature>
<dbReference type="AlphaFoldDB" id="A0AAW0DLP6"/>
<evidence type="ECO:0000313" key="2">
    <source>
        <dbReference type="EMBL" id="KAK7051900.1"/>
    </source>
</evidence>
<name>A0AAW0DLP6_9AGAR</name>
<comment type="caution">
    <text evidence="2">The sequence shown here is derived from an EMBL/GenBank/DDBJ whole genome shotgun (WGS) entry which is preliminary data.</text>
</comment>
<feature type="region of interest" description="Disordered" evidence="1">
    <location>
        <begin position="128"/>
        <end position="147"/>
    </location>
</feature>
<sequence length="402" mass="43666">MESPRICFHYIPGNEPLSNGISGIPDLDDTMFESMFGFPPATGSATEIAALPFESGVPEDYLMSGDDASMSVEQLFGSMLSASEFAAFDPVKQAEEDARLAAHMAALDLAAETAARIVALDMQNPDHGYDYDYDDDDNDSEDDLPTYHSETLEPVLTNAPSDTMPVPESLPALGPATRGLRPTRRVPSTPLVTPNTRRTSRRVSAPSPSTSRAATPTKAPSTPHRLSVKAASKVKVKATQPKTKARVKPVPVPVPAVPPTIESSKKSTLPPPPGSDGVPEGYWYLLRLGCKLSSKDKLACYSCGRITNFGDMTRHILLHNRAETRWNENHLCTGCPCGATAAKRAKEGHWSEQREGFMKEFMELPSVKKQQDQCDYADQNAVDVLNKALCAQFDLLLPGYNA</sequence>
<protein>
    <recommendedName>
        <fullName evidence="4">BED-type domain-containing protein</fullName>
    </recommendedName>
</protein>
<keyword evidence="3" id="KW-1185">Reference proteome</keyword>
<evidence type="ECO:0008006" key="4">
    <source>
        <dbReference type="Google" id="ProtNLM"/>
    </source>
</evidence>
<reference evidence="2 3" key="1">
    <citation type="journal article" date="2024" name="J Genomics">
        <title>Draft genome sequencing and assembly of Favolaschia claudopus CIRM-BRFM 2984 isolated from oak limbs.</title>
        <authorList>
            <person name="Navarro D."/>
            <person name="Drula E."/>
            <person name="Chaduli D."/>
            <person name="Cazenave R."/>
            <person name="Ahrendt S."/>
            <person name="Wang J."/>
            <person name="Lipzen A."/>
            <person name="Daum C."/>
            <person name="Barry K."/>
            <person name="Grigoriev I.V."/>
            <person name="Favel A."/>
            <person name="Rosso M.N."/>
            <person name="Martin F."/>
        </authorList>
    </citation>
    <scope>NUCLEOTIDE SEQUENCE [LARGE SCALE GENOMIC DNA]</scope>
    <source>
        <strain evidence="2 3">CIRM-BRFM 2984</strain>
    </source>
</reference>
<dbReference type="EMBL" id="JAWWNJ010000007">
    <property type="protein sequence ID" value="KAK7051900.1"/>
    <property type="molecule type" value="Genomic_DNA"/>
</dbReference>
<proteinExistence type="predicted"/>
<dbReference type="Proteomes" id="UP001362999">
    <property type="component" value="Unassembled WGS sequence"/>
</dbReference>
<evidence type="ECO:0000256" key="1">
    <source>
        <dbReference type="SAM" id="MobiDB-lite"/>
    </source>
</evidence>
<evidence type="ECO:0000313" key="3">
    <source>
        <dbReference type="Proteomes" id="UP001362999"/>
    </source>
</evidence>
<feature type="compositionally biased region" description="Acidic residues" evidence="1">
    <location>
        <begin position="131"/>
        <end position="144"/>
    </location>
</feature>
<gene>
    <name evidence="2" type="ORF">R3P38DRAFT_3386550</name>
</gene>
<accession>A0AAW0DLP6</accession>
<organism evidence="2 3">
    <name type="scientific">Favolaschia claudopus</name>
    <dbReference type="NCBI Taxonomy" id="2862362"/>
    <lineage>
        <taxon>Eukaryota</taxon>
        <taxon>Fungi</taxon>
        <taxon>Dikarya</taxon>
        <taxon>Basidiomycota</taxon>
        <taxon>Agaricomycotina</taxon>
        <taxon>Agaricomycetes</taxon>
        <taxon>Agaricomycetidae</taxon>
        <taxon>Agaricales</taxon>
        <taxon>Marasmiineae</taxon>
        <taxon>Mycenaceae</taxon>
        <taxon>Favolaschia</taxon>
    </lineage>
</organism>